<keyword evidence="3" id="KW-1185">Reference proteome</keyword>
<name>K0SN14_THAOC</name>
<sequence>SGNTPPTRMATSSSITAPNSSAEI</sequence>
<gene>
    <name evidence="2" type="ORF">THAOC_12319</name>
</gene>
<dbReference type="Proteomes" id="UP000266841">
    <property type="component" value="Unassembled WGS sequence"/>
</dbReference>
<feature type="region of interest" description="Disordered" evidence="1">
    <location>
        <begin position="1"/>
        <end position="24"/>
    </location>
</feature>
<proteinExistence type="predicted"/>
<evidence type="ECO:0000313" key="3">
    <source>
        <dbReference type="Proteomes" id="UP000266841"/>
    </source>
</evidence>
<protein>
    <submittedName>
        <fullName evidence="2">Uncharacterized protein</fullName>
    </submittedName>
</protein>
<dbReference type="AlphaFoldDB" id="K0SN14"/>
<feature type="non-terminal residue" evidence="2">
    <location>
        <position position="1"/>
    </location>
</feature>
<evidence type="ECO:0000256" key="1">
    <source>
        <dbReference type="SAM" id="MobiDB-lite"/>
    </source>
</evidence>
<organism evidence="2 3">
    <name type="scientific">Thalassiosira oceanica</name>
    <name type="common">Marine diatom</name>
    <dbReference type="NCBI Taxonomy" id="159749"/>
    <lineage>
        <taxon>Eukaryota</taxon>
        <taxon>Sar</taxon>
        <taxon>Stramenopiles</taxon>
        <taxon>Ochrophyta</taxon>
        <taxon>Bacillariophyta</taxon>
        <taxon>Coscinodiscophyceae</taxon>
        <taxon>Thalassiosirophycidae</taxon>
        <taxon>Thalassiosirales</taxon>
        <taxon>Thalassiosiraceae</taxon>
        <taxon>Thalassiosira</taxon>
    </lineage>
</organism>
<dbReference type="EMBL" id="AGNL01014390">
    <property type="protein sequence ID" value="EJK66730.1"/>
    <property type="molecule type" value="Genomic_DNA"/>
</dbReference>
<comment type="caution">
    <text evidence="2">The sequence shown here is derived from an EMBL/GenBank/DDBJ whole genome shotgun (WGS) entry which is preliminary data.</text>
</comment>
<evidence type="ECO:0000313" key="2">
    <source>
        <dbReference type="EMBL" id="EJK66730.1"/>
    </source>
</evidence>
<accession>K0SN14</accession>
<reference evidence="2 3" key="1">
    <citation type="journal article" date="2012" name="Genome Biol.">
        <title>Genome and low-iron response of an oceanic diatom adapted to chronic iron limitation.</title>
        <authorList>
            <person name="Lommer M."/>
            <person name="Specht M."/>
            <person name="Roy A.S."/>
            <person name="Kraemer L."/>
            <person name="Andreson R."/>
            <person name="Gutowska M.A."/>
            <person name="Wolf J."/>
            <person name="Bergner S.V."/>
            <person name="Schilhabel M.B."/>
            <person name="Klostermeier U.C."/>
            <person name="Beiko R.G."/>
            <person name="Rosenstiel P."/>
            <person name="Hippler M."/>
            <person name="Laroche J."/>
        </authorList>
    </citation>
    <scope>NUCLEOTIDE SEQUENCE [LARGE SCALE GENOMIC DNA]</scope>
    <source>
        <strain evidence="2 3">CCMP1005</strain>
    </source>
</reference>